<dbReference type="EMBL" id="CAAHFH010000004">
    <property type="protein sequence ID" value="VGO23555.1"/>
    <property type="molecule type" value="Genomic_DNA"/>
</dbReference>
<organism evidence="1 2">
    <name type="scientific">Pontiella sulfatireligans</name>
    <dbReference type="NCBI Taxonomy" id="2750658"/>
    <lineage>
        <taxon>Bacteria</taxon>
        <taxon>Pseudomonadati</taxon>
        <taxon>Kiritimatiellota</taxon>
        <taxon>Kiritimatiellia</taxon>
        <taxon>Kiritimatiellales</taxon>
        <taxon>Pontiellaceae</taxon>
        <taxon>Pontiella</taxon>
    </lineage>
</organism>
<accession>A0A6C2UTA7</accession>
<sequence length="985" mass="107148">MLCASSLVSAEVSVVFTNSTLPQATTNELGTLTLSFNINGSGSVTLDASTTSGEQIVIDAVNAWDGLVGAISHTGAFSSVFSLVLNDAGGSGLKLTSNGGGGLGVGGQNAWRIDRPGTESIVATVGSLNGKVSLNAVSWNNRANTTVELLLNAPSGSYSNSLGALAGTWNVSGNDVSLFSGQQLSLGNANLGDINDGYALAGISFDVVDGTPPPAFADLVPDAGVSAGSYTTESFDGRTVWVPDNTATQLFFNVPGSFGFIPGQPVYMRIEYHDDGSGRLFAEYDSNQSDTYKNAEIHARSSRVGQGGFIYSYQMFESPEFAGGQTGGNDFRFKLLGTDGTPLRIAGVQISTTPYGAGDFQYALSKPWLLPNTGPVKDFTDNQTLAGKVMTGYQGWFATPNDPDDLGWRHWGRSSNVDPSPTEITIDMWPHLNDYQPSDLFPAGQMIHQDGRPAYLFSSRNPDVVQRHFRWMRKHNIDGAYLQRFVSQNSGGYNGGPEFVLDNVRKAAASEGRVWAIEYDVSSLDTATDPFAVITNDWNFLLNECDILDDPRYIHEDGKPVLFIWGFSVDGRNFTVAQANEIVDWFAAQGLYLIAGVNDDWQSKTAWHGHYQKYDQLLGWMESNLGNLNSQKIQLNSWGMKILPHAWPGFSWHNLKQLTYPSAYTARNGGDFYWDRLYNAVSCGADQIFLGMFDEYDEGTAIMPMSDNHPDPHTAWGHYIDNAGRDPFWWLRLSGTGRDMLNGFRALNGATPTAGSASPVAYGGDDATVFLGTNNVEAGLIHTQPGDGLTGGTFIGNQDCRTNANPYVYFNIDDTFCNSVSEGQAATIELEYYDDTAGTVIRLHYDSLSAAYTVHPTITTTPGTGGWKNIRWNVTDGFFGNRQNGPSDFRISIPGGKVVAIHRVSVFLPEEQGGADDAALEFVNDGLEWPVEYDAVGWRLSESDNLVSNNWQETSSIVITNGVVRHEMTYTNSAGFYQLRRPARQ</sequence>
<evidence type="ECO:0000313" key="2">
    <source>
        <dbReference type="Proteomes" id="UP000346198"/>
    </source>
</evidence>
<evidence type="ECO:0000313" key="1">
    <source>
        <dbReference type="EMBL" id="VGO23555.1"/>
    </source>
</evidence>
<dbReference type="CDD" id="cd11576">
    <property type="entry name" value="GH99_GH71_like_2"/>
    <property type="match status" value="1"/>
</dbReference>
<reference evidence="1 2" key="1">
    <citation type="submission" date="2019-04" db="EMBL/GenBank/DDBJ databases">
        <authorList>
            <person name="Van Vliet M D."/>
        </authorList>
    </citation>
    <scope>NUCLEOTIDE SEQUENCE [LARGE SCALE GENOMIC DNA]</scope>
    <source>
        <strain evidence="1 2">F21</strain>
    </source>
</reference>
<proteinExistence type="predicted"/>
<keyword evidence="2" id="KW-1185">Reference proteome</keyword>
<dbReference type="Proteomes" id="UP000346198">
    <property type="component" value="Unassembled WGS sequence"/>
</dbReference>
<dbReference type="Gene3D" id="3.20.20.80">
    <property type="entry name" value="Glycosidases"/>
    <property type="match status" value="1"/>
</dbReference>
<protein>
    <submittedName>
        <fullName evidence="1">Uncharacterized protein</fullName>
    </submittedName>
</protein>
<gene>
    <name evidence="1" type="ORF">SCARR_05662</name>
</gene>
<dbReference type="AlphaFoldDB" id="A0A6C2UTA7"/>
<name>A0A6C2UTA7_9BACT</name>